<evidence type="ECO:0000259" key="11">
    <source>
        <dbReference type="Pfam" id="PF08544"/>
    </source>
</evidence>
<dbReference type="SUPFAM" id="SSF54211">
    <property type="entry name" value="Ribosomal protein S5 domain 2-like"/>
    <property type="match status" value="1"/>
</dbReference>
<proteinExistence type="inferred from homology"/>
<dbReference type="NCBIfam" id="NF011202">
    <property type="entry name" value="PRK14608.1"/>
    <property type="match status" value="1"/>
</dbReference>
<evidence type="ECO:0000313" key="13">
    <source>
        <dbReference type="Proteomes" id="UP000596092"/>
    </source>
</evidence>
<evidence type="ECO:0000256" key="1">
    <source>
        <dbReference type="ARBA" id="ARBA00009684"/>
    </source>
</evidence>
<feature type="active site" evidence="9">
    <location>
        <position position="140"/>
    </location>
</feature>
<dbReference type="KEGG" id="dog:HP555_00140"/>
<dbReference type="GO" id="GO:0050515">
    <property type="term" value="F:4-(cytidine 5'-diphospho)-2-C-methyl-D-erythritol kinase activity"/>
    <property type="evidence" value="ECO:0007669"/>
    <property type="project" value="UniProtKB-UniRule"/>
</dbReference>
<dbReference type="InterPro" id="IPR006204">
    <property type="entry name" value="GHMP_kinase_N_dom"/>
</dbReference>
<dbReference type="SUPFAM" id="SSF55060">
    <property type="entry name" value="GHMP Kinase, C-terminal domain"/>
    <property type="match status" value="1"/>
</dbReference>
<gene>
    <name evidence="9 12" type="primary">ispE</name>
    <name evidence="12" type="ORF">HP555_00140</name>
</gene>
<feature type="domain" description="GHMP kinase N-terminal" evidence="10">
    <location>
        <begin position="65"/>
        <end position="147"/>
    </location>
</feature>
<dbReference type="Pfam" id="PF08544">
    <property type="entry name" value="GHMP_kinases_C"/>
    <property type="match status" value="1"/>
</dbReference>
<dbReference type="InterPro" id="IPR004424">
    <property type="entry name" value="IspE"/>
</dbReference>
<organism evidence="12 13">
    <name type="scientific">Desulfobulbus oligotrophicus</name>
    <dbReference type="NCBI Taxonomy" id="1909699"/>
    <lineage>
        <taxon>Bacteria</taxon>
        <taxon>Pseudomonadati</taxon>
        <taxon>Thermodesulfobacteriota</taxon>
        <taxon>Desulfobulbia</taxon>
        <taxon>Desulfobulbales</taxon>
        <taxon>Desulfobulbaceae</taxon>
        <taxon>Desulfobulbus</taxon>
    </lineage>
</organism>
<keyword evidence="9" id="KW-0414">Isoprene biosynthesis</keyword>
<evidence type="ECO:0000256" key="2">
    <source>
        <dbReference type="ARBA" id="ARBA00012052"/>
    </source>
</evidence>
<dbReference type="HAMAP" id="MF_00061">
    <property type="entry name" value="IspE"/>
    <property type="match status" value="1"/>
</dbReference>
<dbReference type="Proteomes" id="UP000596092">
    <property type="component" value="Chromosome"/>
</dbReference>
<dbReference type="GO" id="GO:0005524">
    <property type="term" value="F:ATP binding"/>
    <property type="evidence" value="ECO:0007669"/>
    <property type="project" value="UniProtKB-UniRule"/>
</dbReference>
<dbReference type="EC" id="2.7.1.148" evidence="2 9"/>
<comment type="catalytic activity">
    <reaction evidence="9">
        <text>4-CDP-2-C-methyl-D-erythritol + ATP = 4-CDP-2-C-methyl-D-erythritol 2-phosphate + ADP + H(+)</text>
        <dbReference type="Rhea" id="RHEA:18437"/>
        <dbReference type="ChEBI" id="CHEBI:15378"/>
        <dbReference type="ChEBI" id="CHEBI:30616"/>
        <dbReference type="ChEBI" id="CHEBI:57823"/>
        <dbReference type="ChEBI" id="CHEBI:57919"/>
        <dbReference type="ChEBI" id="CHEBI:456216"/>
        <dbReference type="EC" id="2.7.1.148"/>
    </reaction>
</comment>
<keyword evidence="6 9" id="KW-0418">Kinase</keyword>
<dbReference type="Gene3D" id="3.30.70.890">
    <property type="entry name" value="GHMP kinase, C-terminal domain"/>
    <property type="match status" value="1"/>
</dbReference>
<sequence>MRLKLQAPAKINLNLHITGRRSDGYHLLDSLMQKVSLYDEVDLELCPAGISLECSGEPVPAGRENIVVRAAELFFDATADRRRKNSSGVSIKLIKRIPVAAGLGGGSSNAAAVLRGLNILCDCPCSDEELVRLGLQLGADVPFFLIGAGAARAAGIGEILHPAPSLQNVSVLLVNPGVSVSTRWVYETFALTKHRRADKVSRLQNETYKAVGWCNARENPALPAVMENDLEVVTIAKVPEVGLIKDGLLAGGAFVALMSGSGPTVFGLFVDSAQADECCTMFKSRFPHTYVVTPVQEQ</sequence>
<protein>
    <recommendedName>
        <fullName evidence="3 9">4-diphosphocytidyl-2-C-methyl-D-erythritol kinase</fullName>
        <shortName evidence="9">CMK</shortName>
        <ecNumber evidence="2 9">2.7.1.148</ecNumber>
    </recommendedName>
    <alternativeName>
        <fullName evidence="8 9">4-(cytidine-5'-diphospho)-2-C-methyl-D-erythritol kinase</fullName>
    </alternativeName>
</protein>
<keyword evidence="13" id="KW-1185">Reference proteome</keyword>
<dbReference type="InterPro" id="IPR020568">
    <property type="entry name" value="Ribosomal_Su5_D2-typ_SF"/>
</dbReference>
<dbReference type="InterPro" id="IPR036554">
    <property type="entry name" value="GHMP_kinase_C_sf"/>
</dbReference>
<feature type="active site" evidence="9">
    <location>
        <position position="10"/>
    </location>
</feature>
<evidence type="ECO:0000256" key="6">
    <source>
        <dbReference type="ARBA" id="ARBA00022777"/>
    </source>
</evidence>
<reference evidence="12 13" key="1">
    <citation type="submission" date="2020-05" db="EMBL/GenBank/DDBJ databases">
        <title>Complete genome of Desulfobulbus oligotrophicus.</title>
        <authorList>
            <person name="Podar M."/>
        </authorList>
    </citation>
    <scope>NUCLEOTIDE SEQUENCE [LARGE SCALE GENOMIC DNA]</scope>
    <source>
        <strain evidence="12 13">Prop6</strain>
    </source>
</reference>
<comment type="function">
    <text evidence="9">Catalyzes the phosphorylation of the position 2 hydroxy group of 4-diphosphocytidyl-2C-methyl-D-erythritol.</text>
</comment>
<keyword evidence="4 9" id="KW-0808">Transferase</keyword>
<evidence type="ECO:0000256" key="8">
    <source>
        <dbReference type="ARBA" id="ARBA00032554"/>
    </source>
</evidence>
<dbReference type="PIRSF" id="PIRSF010376">
    <property type="entry name" value="IspE"/>
    <property type="match status" value="1"/>
</dbReference>
<comment type="pathway">
    <text evidence="9">Isoprenoid biosynthesis; isopentenyl diphosphate biosynthesis via DXP pathway; isopentenyl diphosphate from 1-deoxy-D-xylulose 5-phosphate: step 3/6.</text>
</comment>
<keyword evidence="5 9" id="KW-0547">Nucleotide-binding</keyword>
<feature type="domain" description="GHMP kinase C-terminal" evidence="11">
    <location>
        <begin position="228"/>
        <end position="287"/>
    </location>
</feature>
<evidence type="ECO:0000259" key="10">
    <source>
        <dbReference type="Pfam" id="PF00288"/>
    </source>
</evidence>
<dbReference type="UniPathway" id="UPA00056">
    <property type="reaction ID" value="UER00094"/>
</dbReference>
<accession>A0A7T5VAM4</accession>
<feature type="binding site" evidence="9">
    <location>
        <begin position="98"/>
        <end position="108"/>
    </location>
    <ligand>
        <name>ATP</name>
        <dbReference type="ChEBI" id="CHEBI:30616"/>
    </ligand>
</feature>
<dbReference type="NCBIfam" id="TIGR00154">
    <property type="entry name" value="ispE"/>
    <property type="match status" value="1"/>
</dbReference>
<keyword evidence="7 9" id="KW-0067">ATP-binding</keyword>
<comment type="similarity">
    <text evidence="1 9">Belongs to the GHMP kinase family. IspE subfamily.</text>
</comment>
<evidence type="ECO:0000256" key="4">
    <source>
        <dbReference type="ARBA" id="ARBA00022679"/>
    </source>
</evidence>
<dbReference type="PANTHER" id="PTHR43527">
    <property type="entry name" value="4-DIPHOSPHOCYTIDYL-2-C-METHYL-D-ERYTHRITOL KINASE, CHLOROPLASTIC"/>
    <property type="match status" value="1"/>
</dbReference>
<name>A0A7T5VAM4_9BACT</name>
<dbReference type="GO" id="GO:0019288">
    <property type="term" value="P:isopentenyl diphosphate biosynthetic process, methylerythritol 4-phosphate pathway"/>
    <property type="evidence" value="ECO:0007669"/>
    <property type="project" value="UniProtKB-UniRule"/>
</dbReference>
<dbReference type="Gene3D" id="3.30.230.10">
    <property type="match status" value="1"/>
</dbReference>
<dbReference type="RefSeq" id="WP_199263211.1">
    <property type="nucleotide sequence ID" value="NZ_CP054140.1"/>
</dbReference>
<dbReference type="AlphaFoldDB" id="A0A7T5VAM4"/>
<evidence type="ECO:0000256" key="7">
    <source>
        <dbReference type="ARBA" id="ARBA00022840"/>
    </source>
</evidence>
<dbReference type="Pfam" id="PF00288">
    <property type="entry name" value="GHMP_kinases_N"/>
    <property type="match status" value="1"/>
</dbReference>
<dbReference type="InterPro" id="IPR013750">
    <property type="entry name" value="GHMP_kinase_C_dom"/>
</dbReference>
<dbReference type="PANTHER" id="PTHR43527:SF2">
    <property type="entry name" value="4-DIPHOSPHOCYTIDYL-2-C-METHYL-D-ERYTHRITOL KINASE, CHLOROPLASTIC"/>
    <property type="match status" value="1"/>
</dbReference>
<dbReference type="GO" id="GO:0016114">
    <property type="term" value="P:terpenoid biosynthetic process"/>
    <property type="evidence" value="ECO:0007669"/>
    <property type="project" value="UniProtKB-UniRule"/>
</dbReference>
<dbReference type="InterPro" id="IPR014721">
    <property type="entry name" value="Ribsml_uS5_D2-typ_fold_subgr"/>
</dbReference>
<dbReference type="EMBL" id="CP054140">
    <property type="protein sequence ID" value="QQG64378.1"/>
    <property type="molecule type" value="Genomic_DNA"/>
</dbReference>
<evidence type="ECO:0000256" key="9">
    <source>
        <dbReference type="HAMAP-Rule" id="MF_00061"/>
    </source>
</evidence>
<evidence type="ECO:0000256" key="5">
    <source>
        <dbReference type="ARBA" id="ARBA00022741"/>
    </source>
</evidence>
<evidence type="ECO:0000313" key="12">
    <source>
        <dbReference type="EMBL" id="QQG64378.1"/>
    </source>
</evidence>
<evidence type="ECO:0000256" key="3">
    <source>
        <dbReference type="ARBA" id="ARBA00017473"/>
    </source>
</evidence>